<gene>
    <name evidence="3" type="ORF">E0F26_07425</name>
</gene>
<organism evidence="3 4">
    <name type="scientific">Candidatus Paraluminiphilus aquimaris</name>
    <dbReference type="NCBI Taxonomy" id="2518994"/>
    <lineage>
        <taxon>Bacteria</taxon>
        <taxon>Pseudomonadati</taxon>
        <taxon>Pseudomonadota</taxon>
        <taxon>Gammaproteobacteria</taxon>
        <taxon>Cellvibrionales</taxon>
        <taxon>Halieaceae</taxon>
        <taxon>Candidatus Paraluminiphilus</taxon>
    </lineage>
</organism>
<evidence type="ECO:0000256" key="1">
    <source>
        <dbReference type="ARBA" id="ARBA00006484"/>
    </source>
</evidence>
<name>A0ABY6Q855_9GAMM</name>
<dbReference type="SUPFAM" id="SSF51735">
    <property type="entry name" value="NAD(P)-binding Rossmann-fold domains"/>
    <property type="match status" value="1"/>
</dbReference>
<dbReference type="PRINTS" id="PR00081">
    <property type="entry name" value="GDHRDH"/>
</dbReference>
<keyword evidence="4" id="KW-1185">Reference proteome</keyword>
<evidence type="ECO:0000313" key="3">
    <source>
        <dbReference type="EMBL" id="UZP74578.1"/>
    </source>
</evidence>
<dbReference type="Gene3D" id="3.40.50.720">
    <property type="entry name" value="NAD(P)-binding Rossmann-like Domain"/>
    <property type="match status" value="1"/>
</dbReference>
<dbReference type="Proteomes" id="UP001317963">
    <property type="component" value="Chromosome"/>
</dbReference>
<dbReference type="CDD" id="cd05233">
    <property type="entry name" value="SDR_c"/>
    <property type="match status" value="1"/>
</dbReference>
<dbReference type="PANTHER" id="PTHR24321:SF8">
    <property type="entry name" value="ESTRADIOL 17-BETA-DEHYDROGENASE 8-RELATED"/>
    <property type="match status" value="1"/>
</dbReference>
<dbReference type="EMBL" id="CP036501">
    <property type="protein sequence ID" value="UZP74578.1"/>
    <property type="molecule type" value="Genomic_DNA"/>
</dbReference>
<reference evidence="3 4" key="1">
    <citation type="submission" date="2019-02" db="EMBL/GenBank/DDBJ databases">
        <title>Halieaceae_genomes.</title>
        <authorList>
            <person name="Li S.-H."/>
        </authorList>
    </citation>
    <scope>NUCLEOTIDE SEQUENCE [LARGE SCALE GENOMIC DNA]</scope>
    <source>
        <strain evidence="3 4">JH123</strain>
    </source>
</reference>
<comment type="similarity">
    <text evidence="1">Belongs to the short-chain dehydrogenases/reductases (SDR) family.</text>
</comment>
<proteinExistence type="inferred from homology"/>
<dbReference type="NCBIfam" id="NF005559">
    <property type="entry name" value="PRK07231.1"/>
    <property type="match status" value="1"/>
</dbReference>
<protein>
    <submittedName>
        <fullName evidence="3">SDR family oxidoreductase</fullName>
    </submittedName>
</protein>
<sequence>MAELAGKTALVTGAGVGIGRAIAMKLASEGARVLVVDFNEETAEQAAKDIANAGGEAEAFVADVSDEARVASMVQAAIEHWGSLDIACNSAAVSRGSGPIHTFEKAVFDQTLDLCLTNTFLCMKHEIEAMLAQDTGGSIVNISSNASLRGQPYNTAYAAAKSGVNLLTKSSASEYGHKGIRINAVSPGVIRTPGVEKYFEEQPKIAEGLKQAAVMRRLGEPSEIAEAVCFLASDRASFITGQLLSVDGGASVK</sequence>
<dbReference type="RefSeq" id="WP_279241034.1">
    <property type="nucleotide sequence ID" value="NZ_CP036501.1"/>
</dbReference>
<keyword evidence="2" id="KW-0560">Oxidoreductase</keyword>
<dbReference type="InterPro" id="IPR002347">
    <property type="entry name" value="SDR_fam"/>
</dbReference>
<dbReference type="Pfam" id="PF13561">
    <property type="entry name" value="adh_short_C2"/>
    <property type="match status" value="1"/>
</dbReference>
<evidence type="ECO:0000256" key="2">
    <source>
        <dbReference type="ARBA" id="ARBA00023002"/>
    </source>
</evidence>
<dbReference type="InterPro" id="IPR036291">
    <property type="entry name" value="NAD(P)-bd_dom_sf"/>
</dbReference>
<dbReference type="PANTHER" id="PTHR24321">
    <property type="entry name" value="DEHYDROGENASES, SHORT CHAIN"/>
    <property type="match status" value="1"/>
</dbReference>
<accession>A0ABY6Q855</accession>
<dbReference type="PRINTS" id="PR00080">
    <property type="entry name" value="SDRFAMILY"/>
</dbReference>
<evidence type="ECO:0000313" key="4">
    <source>
        <dbReference type="Proteomes" id="UP001317963"/>
    </source>
</evidence>